<keyword evidence="3" id="KW-1185">Reference proteome</keyword>
<reference evidence="2" key="1">
    <citation type="submission" date="2019-09" db="EMBL/GenBank/DDBJ databases">
        <title>Draft genome information of white flower Hibiscus syriacus.</title>
        <authorList>
            <person name="Kim Y.-M."/>
        </authorList>
    </citation>
    <scope>NUCLEOTIDE SEQUENCE [LARGE SCALE GENOMIC DNA]</scope>
    <source>
        <strain evidence="2">YM2019G1</strain>
    </source>
</reference>
<feature type="compositionally biased region" description="Low complexity" evidence="1">
    <location>
        <begin position="71"/>
        <end position="81"/>
    </location>
</feature>
<accession>A0A6A3CTQ0</accession>
<dbReference type="EMBL" id="VEPZ02000141">
    <property type="protein sequence ID" value="KAE8732643.1"/>
    <property type="molecule type" value="Genomic_DNA"/>
</dbReference>
<name>A0A6A3CTQ0_HIBSY</name>
<dbReference type="PANTHER" id="PTHR33912">
    <property type="entry name" value="OS01G0939400 PROTEIN"/>
    <property type="match status" value="1"/>
</dbReference>
<comment type="caution">
    <text evidence="2">The sequence shown here is derived from an EMBL/GenBank/DDBJ whole genome shotgun (WGS) entry which is preliminary data.</text>
</comment>
<protein>
    <submittedName>
        <fullName evidence="2">Uncharacterized protein</fullName>
    </submittedName>
</protein>
<evidence type="ECO:0000313" key="2">
    <source>
        <dbReference type="EMBL" id="KAE8732643.1"/>
    </source>
</evidence>
<evidence type="ECO:0000256" key="1">
    <source>
        <dbReference type="SAM" id="MobiDB-lite"/>
    </source>
</evidence>
<dbReference type="AlphaFoldDB" id="A0A6A3CTQ0"/>
<feature type="region of interest" description="Disordered" evidence="1">
    <location>
        <begin position="71"/>
        <end position="94"/>
    </location>
</feature>
<dbReference type="InterPro" id="IPR040381">
    <property type="entry name" value="At4g14450-like"/>
</dbReference>
<proteinExistence type="predicted"/>
<gene>
    <name evidence="2" type="ORF">F3Y22_tig00001818pilonHSYRG00058</name>
</gene>
<dbReference type="Proteomes" id="UP000436088">
    <property type="component" value="Unassembled WGS sequence"/>
</dbReference>
<evidence type="ECO:0000313" key="3">
    <source>
        <dbReference type="Proteomes" id="UP000436088"/>
    </source>
</evidence>
<organism evidence="2 3">
    <name type="scientific">Hibiscus syriacus</name>
    <name type="common">Rose of Sharon</name>
    <dbReference type="NCBI Taxonomy" id="106335"/>
    <lineage>
        <taxon>Eukaryota</taxon>
        <taxon>Viridiplantae</taxon>
        <taxon>Streptophyta</taxon>
        <taxon>Embryophyta</taxon>
        <taxon>Tracheophyta</taxon>
        <taxon>Spermatophyta</taxon>
        <taxon>Magnoliopsida</taxon>
        <taxon>eudicotyledons</taxon>
        <taxon>Gunneridae</taxon>
        <taxon>Pentapetalae</taxon>
        <taxon>rosids</taxon>
        <taxon>malvids</taxon>
        <taxon>Malvales</taxon>
        <taxon>Malvaceae</taxon>
        <taxon>Malvoideae</taxon>
        <taxon>Hibiscus</taxon>
    </lineage>
</organism>
<dbReference type="PANTHER" id="PTHR33912:SF5">
    <property type="entry name" value="F22G5.17"/>
    <property type="match status" value="1"/>
</dbReference>
<sequence length="124" mass="13529">MEDCGNIFEKRFVGISKIQVGKPPTRLQNHAPQSLQLDQLMKPSVATTGISEAPTPIPLLTPLSLSPIPFTETDEFTFPTPKDMNAPTPTPFGWKQPIGTGFNVEASTFLAQFQNKCVIANDAK</sequence>